<dbReference type="GO" id="GO:0004497">
    <property type="term" value="F:monooxygenase activity"/>
    <property type="evidence" value="ECO:0007669"/>
    <property type="project" value="UniProtKB-KW"/>
</dbReference>
<dbReference type="EMBL" id="CAFBMH010000061">
    <property type="protein sequence ID" value="CAB4913759.1"/>
    <property type="molecule type" value="Genomic_DNA"/>
</dbReference>
<proteinExistence type="predicted"/>
<evidence type="ECO:0000313" key="5">
    <source>
        <dbReference type="EMBL" id="CAB4731689.1"/>
    </source>
</evidence>
<evidence type="ECO:0000256" key="3">
    <source>
        <dbReference type="SAM" id="MobiDB-lite"/>
    </source>
</evidence>
<gene>
    <name evidence="5" type="ORF">UFOPK2754_00522</name>
    <name evidence="6" type="ORF">UFOPK3543_01679</name>
    <name evidence="7" type="ORF">UFOPK3967_00058</name>
</gene>
<name>A0A6J6SBD3_9ZZZZ</name>
<feature type="domain" description="Luciferase-like" evidence="4">
    <location>
        <begin position="1"/>
        <end position="312"/>
    </location>
</feature>
<dbReference type="Pfam" id="PF00296">
    <property type="entry name" value="Bac_luciferase"/>
    <property type="match status" value="1"/>
</dbReference>
<dbReference type="Gene3D" id="3.20.20.30">
    <property type="entry name" value="Luciferase-like domain"/>
    <property type="match status" value="1"/>
</dbReference>
<sequence>MHVGMSLFFQNLRGVTDEEVWLDELRLADLAEPLGFESIWSVEHHFTSYTMSPDVLQLLTYLAGRTTHIRLGSMVVVLPWHDPVRVAEQIAVLDIVSGGRVVLGVGRGLGRVEFEGFRVPMGEARDRFDESARIIIDGLERGYVELDGTIYQQPRRDIRPRPPRSFRERTYAAAVSPESIRIVAELGVGMMVIPQKSWEIHEADAALYREIFVEAHGRPAPAGVMAGWVFVDADGDRAREMGRIYMDDYYRSVVDHYEITGAHFAETKGYEHYAAGAAALREHGLDPGREAFARLQLVGTPDEVLEQISDLAPRLGIESFLAVASYGTMPPTEAERNLRCFAEHVRPRLQARPGSGLSSPLPSAHLPNAIV</sequence>
<dbReference type="GO" id="GO:0016705">
    <property type="term" value="F:oxidoreductase activity, acting on paired donors, with incorporation or reduction of molecular oxygen"/>
    <property type="evidence" value="ECO:0007669"/>
    <property type="project" value="InterPro"/>
</dbReference>
<dbReference type="SUPFAM" id="SSF51679">
    <property type="entry name" value="Bacterial luciferase-like"/>
    <property type="match status" value="1"/>
</dbReference>
<feature type="region of interest" description="Disordered" evidence="3">
    <location>
        <begin position="351"/>
        <end position="371"/>
    </location>
</feature>
<evidence type="ECO:0000313" key="7">
    <source>
        <dbReference type="EMBL" id="CAB4976080.1"/>
    </source>
</evidence>
<dbReference type="PANTHER" id="PTHR30137">
    <property type="entry name" value="LUCIFERASE-LIKE MONOOXYGENASE"/>
    <property type="match status" value="1"/>
</dbReference>
<evidence type="ECO:0000313" key="6">
    <source>
        <dbReference type="EMBL" id="CAB4913759.1"/>
    </source>
</evidence>
<keyword evidence="1" id="KW-0560">Oxidoreductase</keyword>
<feature type="compositionally biased region" description="Low complexity" evidence="3">
    <location>
        <begin position="353"/>
        <end position="363"/>
    </location>
</feature>
<dbReference type="InterPro" id="IPR036661">
    <property type="entry name" value="Luciferase-like_sf"/>
</dbReference>
<dbReference type="EMBL" id="CAFBOS010000002">
    <property type="protein sequence ID" value="CAB4976080.1"/>
    <property type="molecule type" value="Genomic_DNA"/>
</dbReference>
<reference evidence="5" key="1">
    <citation type="submission" date="2020-05" db="EMBL/GenBank/DDBJ databases">
        <authorList>
            <person name="Chiriac C."/>
            <person name="Salcher M."/>
            <person name="Ghai R."/>
            <person name="Kavagutti S V."/>
        </authorList>
    </citation>
    <scope>NUCLEOTIDE SEQUENCE</scope>
</reference>
<dbReference type="PANTHER" id="PTHR30137:SF8">
    <property type="entry name" value="BLR5498 PROTEIN"/>
    <property type="match status" value="1"/>
</dbReference>
<dbReference type="InterPro" id="IPR011251">
    <property type="entry name" value="Luciferase-like_dom"/>
</dbReference>
<dbReference type="InterPro" id="IPR050766">
    <property type="entry name" value="Bact_Lucif_Oxidored"/>
</dbReference>
<evidence type="ECO:0000256" key="2">
    <source>
        <dbReference type="ARBA" id="ARBA00023033"/>
    </source>
</evidence>
<keyword evidence="2" id="KW-0503">Monooxygenase</keyword>
<dbReference type="GO" id="GO:0005829">
    <property type="term" value="C:cytosol"/>
    <property type="evidence" value="ECO:0007669"/>
    <property type="project" value="TreeGrafter"/>
</dbReference>
<dbReference type="EMBL" id="CAEZYR010000012">
    <property type="protein sequence ID" value="CAB4731689.1"/>
    <property type="molecule type" value="Genomic_DNA"/>
</dbReference>
<dbReference type="AlphaFoldDB" id="A0A6J6SBD3"/>
<evidence type="ECO:0000256" key="1">
    <source>
        <dbReference type="ARBA" id="ARBA00023002"/>
    </source>
</evidence>
<organism evidence="5">
    <name type="scientific">freshwater metagenome</name>
    <dbReference type="NCBI Taxonomy" id="449393"/>
    <lineage>
        <taxon>unclassified sequences</taxon>
        <taxon>metagenomes</taxon>
        <taxon>ecological metagenomes</taxon>
    </lineage>
</organism>
<accession>A0A6J6SBD3</accession>
<protein>
    <submittedName>
        <fullName evidence="5">Unannotated protein</fullName>
    </submittedName>
</protein>
<evidence type="ECO:0000259" key="4">
    <source>
        <dbReference type="Pfam" id="PF00296"/>
    </source>
</evidence>